<keyword evidence="8" id="KW-1185">Reference proteome</keyword>
<keyword evidence="3" id="KW-0285">Flavoprotein</keyword>
<evidence type="ECO:0000256" key="2">
    <source>
        <dbReference type="ARBA" id="ARBA00009347"/>
    </source>
</evidence>
<keyword evidence="7" id="KW-0560">Oxidoreductase</keyword>
<gene>
    <name evidence="7" type="ORF">ACFQ34_06940</name>
</gene>
<dbReference type="SUPFAM" id="SSF47203">
    <property type="entry name" value="Acyl-CoA dehydrogenase C-terminal domain-like"/>
    <property type="match status" value="1"/>
</dbReference>
<dbReference type="Gene3D" id="1.20.140.10">
    <property type="entry name" value="Butyryl-CoA Dehydrogenase, subunit A, domain 3"/>
    <property type="match status" value="1"/>
</dbReference>
<dbReference type="Gene3D" id="2.40.110.10">
    <property type="entry name" value="Butyryl-CoA Dehydrogenase, subunit A, domain 2"/>
    <property type="match status" value="1"/>
</dbReference>
<dbReference type="Gene3D" id="1.10.540.10">
    <property type="entry name" value="Acyl-CoA dehydrogenase/oxidase, N-terminal domain"/>
    <property type="match status" value="1"/>
</dbReference>
<evidence type="ECO:0000259" key="6">
    <source>
        <dbReference type="Pfam" id="PF02771"/>
    </source>
</evidence>
<dbReference type="EC" id="1.-.-.-" evidence="7"/>
<dbReference type="InterPro" id="IPR036250">
    <property type="entry name" value="AcylCo_DH-like_C"/>
</dbReference>
<organism evidence="7 8">
    <name type="scientific">Pseudonocardia benzenivorans</name>
    <dbReference type="NCBI Taxonomy" id="228005"/>
    <lineage>
        <taxon>Bacteria</taxon>
        <taxon>Bacillati</taxon>
        <taxon>Actinomycetota</taxon>
        <taxon>Actinomycetes</taxon>
        <taxon>Pseudonocardiales</taxon>
        <taxon>Pseudonocardiaceae</taxon>
        <taxon>Pseudonocardia</taxon>
    </lineage>
</organism>
<dbReference type="InterPro" id="IPR009100">
    <property type="entry name" value="AcylCoA_DH/oxidase_NM_dom_sf"/>
</dbReference>
<evidence type="ECO:0000256" key="4">
    <source>
        <dbReference type="ARBA" id="ARBA00022827"/>
    </source>
</evidence>
<dbReference type="EMBL" id="JBHTMB010000049">
    <property type="protein sequence ID" value="MFD1233017.1"/>
    <property type="molecule type" value="Genomic_DNA"/>
</dbReference>
<dbReference type="Pfam" id="PF00441">
    <property type="entry name" value="Acyl-CoA_dh_1"/>
    <property type="match status" value="1"/>
</dbReference>
<feature type="domain" description="Acyl-CoA dehydrogenase/oxidase N-terminal" evidence="6">
    <location>
        <begin position="14"/>
        <end position="125"/>
    </location>
</feature>
<comment type="caution">
    <text evidence="7">The sequence shown here is derived from an EMBL/GenBank/DDBJ whole genome shotgun (WGS) entry which is preliminary data.</text>
</comment>
<proteinExistence type="inferred from homology"/>
<sequence>MPEGDIVAVDFALTDRQRALKRNAREFAREVLRPAAEAADRIADPHEAFRAMKPVYEQAAAAGMTTMFLPAEYGGGGASNVDFLIAIEELCAVDPGFPTILLVNGLALMPVLWHGTDEQRERWLGYATGPRRSDFLAGWAVSERGGTANFDHPSPRAGIQLLAELDAATDEYVLTGEKHWPCNSGGWDLDGADMSVCIVRTDRSGGGTEALSAIIVERGTPGITYESIDKLAHRTCQNVTMTFRGARVPAANLLCPGDGDLLISRNFTWSGPIAAIASVGVARGAYDFALKWAKSYTGGGAGPIIEHQAVGHLLTDIAARIEAARYFCWKAAHYLDAHPDGGHAIGAMNKTFCGDLMQRVVFDCMRLVGVNALDTRFPLARLYRESVVFPLYDAGNLGMQRRRAWGVMADRGFSPDTFVDGDPLPFTKAMEGYGAGGLPGLP</sequence>
<dbReference type="InterPro" id="IPR037069">
    <property type="entry name" value="AcylCoA_DH/ox_N_sf"/>
</dbReference>
<evidence type="ECO:0000313" key="7">
    <source>
        <dbReference type="EMBL" id="MFD1233017.1"/>
    </source>
</evidence>
<name>A0ABW3VCY5_9PSEU</name>
<evidence type="ECO:0000313" key="8">
    <source>
        <dbReference type="Proteomes" id="UP001597182"/>
    </source>
</evidence>
<dbReference type="InterPro" id="IPR013786">
    <property type="entry name" value="AcylCoA_DH/ox_N"/>
</dbReference>
<feature type="domain" description="Acyl-CoA dehydrogenase/oxidase C-terminal" evidence="5">
    <location>
        <begin position="259"/>
        <end position="402"/>
    </location>
</feature>
<reference evidence="8" key="1">
    <citation type="journal article" date="2019" name="Int. J. Syst. Evol. Microbiol.">
        <title>The Global Catalogue of Microorganisms (GCM) 10K type strain sequencing project: providing services to taxonomists for standard genome sequencing and annotation.</title>
        <authorList>
            <consortium name="The Broad Institute Genomics Platform"/>
            <consortium name="The Broad Institute Genome Sequencing Center for Infectious Disease"/>
            <person name="Wu L."/>
            <person name="Ma J."/>
        </authorList>
    </citation>
    <scope>NUCLEOTIDE SEQUENCE [LARGE SCALE GENOMIC DNA]</scope>
    <source>
        <strain evidence="8">CCUG 49018</strain>
    </source>
</reference>
<dbReference type="RefSeq" id="WP_346094326.1">
    <property type="nucleotide sequence ID" value="NZ_BAABKS010000093.1"/>
</dbReference>
<comment type="similarity">
    <text evidence="2">Belongs to the acyl-CoA dehydrogenase family.</text>
</comment>
<evidence type="ECO:0000259" key="5">
    <source>
        <dbReference type="Pfam" id="PF00441"/>
    </source>
</evidence>
<dbReference type="Proteomes" id="UP001597182">
    <property type="component" value="Unassembled WGS sequence"/>
</dbReference>
<comment type="cofactor">
    <cofactor evidence="1">
        <name>FAD</name>
        <dbReference type="ChEBI" id="CHEBI:57692"/>
    </cofactor>
</comment>
<protein>
    <submittedName>
        <fullName evidence="7">Acyl-CoA dehydrogenase family protein</fullName>
        <ecNumber evidence="7">1.-.-.-</ecNumber>
    </submittedName>
</protein>
<dbReference type="SUPFAM" id="SSF56645">
    <property type="entry name" value="Acyl-CoA dehydrogenase NM domain-like"/>
    <property type="match status" value="1"/>
</dbReference>
<dbReference type="PANTHER" id="PTHR43884">
    <property type="entry name" value="ACYL-COA DEHYDROGENASE"/>
    <property type="match status" value="1"/>
</dbReference>
<dbReference type="InterPro" id="IPR009075">
    <property type="entry name" value="AcylCo_DH/oxidase_C"/>
</dbReference>
<dbReference type="Pfam" id="PF02771">
    <property type="entry name" value="Acyl-CoA_dh_N"/>
    <property type="match status" value="1"/>
</dbReference>
<dbReference type="InterPro" id="IPR046373">
    <property type="entry name" value="Acyl-CoA_Oxase/DH_mid-dom_sf"/>
</dbReference>
<dbReference type="PANTHER" id="PTHR43884:SF12">
    <property type="entry name" value="ISOVALERYL-COA DEHYDROGENASE, MITOCHONDRIAL-RELATED"/>
    <property type="match status" value="1"/>
</dbReference>
<dbReference type="GO" id="GO:0016491">
    <property type="term" value="F:oxidoreductase activity"/>
    <property type="evidence" value="ECO:0007669"/>
    <property type="project" value="UniProtKB-KW"/>
</dbReference>
<evidence type="ECO:0000256" key="3">
    <source>
        <dbReference type="ARBA" id="ARBA00022630"/>
    </source>
</evidence>
<accession>A0ABW3VCY5</accession>
<keyword evidence="4" id="KW-0274">FAD</keyword>
<evidence type="ECO:0000256" key="1">
    <source>
        <dbReference type="ARBA" id="ARBA00001974"/>
    </source>
</evidence>